<dbReference type="RefSeq" id="WP_090680338.1">
    <property type="nucleotide sequence ID" value="NZ_CADERL010000001.1"/>
</dbReference>
<protein>
    <submittedName>
        <fullName evidence="2">Uncharacterized protein</fullName>
    </submittedName>
</protein>
<evidence type="ECO:0000313" key="2">
    <source>
        <dbReference type="EMBL" id="SDF78009.1"/>
    </source>
</evidence>
<feature type="region of interest" description="Disordered" evidence="1">
    <location>
        <begin position="116"/>
        <end position="155"/>
    </location>
</feature>
<organism evidence="2 3">
    <name type="scientific">Paraburkholderia phenazinium</name>
    <dbReference type="NCBI Taxonomy" id="60549"/>
    <lineage>
        <taxon>Bacteria</taxon>
        <taxon>Pseudomonadati</taxon>
        <taxon>Pseudomonadota</taxon>
        <taxon>Betaproteobacteria</taxon>
        <taxon>Burkholderiales</taxon>
        <taxon>Burkholderiaceae</taxon>
        <taxon>Paraburkholderia</taxon>
    </lineage>
</organism>
<feature type="compositionally biased region" description="Polar residues" evidence="1">
    <location>
        <begin position="127"/>
        <end position="138"/>
    </location>
</feature>
<reference evidence="2 3" key="1">
    <citation type="submission" date="2016-10" db="EMBL/GenBank/DDBJ databases">
        <authorList>
            <person name="de Groot N.N."/>
        </authorList>
    </citation>
    <scope>NUCLEOTIDE SEQUENCE [LARGE SCALE GENOMIC DNA]</scope>
    <source>
        <strain evidence="2 3">LMG 2247</strain>
    </source>
</reference>
<dbReference type="AlphaFoldDB" id="A0A1G7NXB8"/>
<sequence>MEERAGNRGIAAAGGQKRLEFMNFMNYDERMAKRNYPSTGNRSIPGKAATASSTKDGRHAHSIPLERMERYDPGLVVHTQDDVYRLALRTVQLLGAAPEQRVVDYLKAAFNTVSTGNVPSPDADTAPNENPNAVTSTPDPLAAARARGRRSALEEYESPDNLTLLDARDYAGRNDRTINEQRQRGELYALLPPGKTRGFRYPKWQFDVDPHNLASVLCPFVEARANAWVIHSFMRRKRDELGGKSPADVMLDERSSIAPVVDLAVRDLCGEQGAA</sequence>
<gene>
    <name evidence="2" type="ORF">SAMN05216466_10151</name>
</gene>
<evidence type="ECO:0000313" key="3">
    <source>
        <dbReference type="Proteomes" id="UP000199706"/>
    </source>
</evidence>
<dbReference type="Proteomes" id="UP000199706">
    <property type="component" value="Unassembled WGS sequence"/>
</dbReference>
<evidence type="ECO:0000256" key="1">
    <source>
        <dbReference type="SAM" id="MobiDB-lite"/>
    </source>
</evidence>
<feature type="region of interest" description="Disordered" evidence="1">
    <location>
        <begin position="33"/>
        <end position="60"/>
    </location>
</feature>
<accession>A0A1G7NXB8</accession>
<name>A0A1G7NXB8_9BURK</name>
<dbReference type="EMBL" id="FNCJ01000001">
    <property type="protein sequence ID" value="SDF78009.1"/>
    <property type="molecule type" value="Genomic_DNA"/>
</dbReference>
<proteinExistence type="predicted"/>